<dbReference type="Gene3D" id="3.40.50.150">
    <property type="entry name" value="Vaccinia Virus protein VP39"/>
    <property type="match status" value="2"/>
</dbReference>
<evidence type="ECO:0000259" key="7">
    <source>
        <dbReference type="Pfam" id="PF05175"/>
    </source>
</evidence>
<evidence type="ECO:0000256" key="4">
    <source>
        <dbReference type="ARBA" id="ARBA00022679"/>
    </source>
</evidence>
<proteinExistence type="inferred from homology"/>
<dbReference type="RefSeq" id="WP_126763796.1">
    <property type="nucleotide sequence ID" value="NZ_JBHLTZ010000012.1"/>
</dbReference>
<dbReference type="GO" id="GO:0005737">
    <property type="term" value="C:cytoplasm"/>
    <property type="evidence" value="ECO:0007669"/>
    <property type="project" value="UniProtKB-SubCell"/>
</dbReference>
<dbReference type="OrthoDB" id="9816072at2"/>
<keyword evidence="10" id="KW-1185">Reference proteome</keyword>
<evidence type="ECO:0000313" key="10">
    <source>
        <dbReference type="Proteomes" id="UP000287198"/>
    </source>
</evidence>
<evidence type="ECO:0000259" key="8">
    <source>
        <dbReference type="Pfam" id="PF08468"/>
    </source>
</evidence>
<dbReference type="HAMAP" id="MF_01862">
    <property type="entry name" value="16SrRNA_methyltr_C"/>
    <property type="match status" value="1"/>
</dbReference>
<keyword evidence="5 6" id="KW-0949">S-adenosyl-L-methionine</keyword>
<organism evidence="9 10">
    <name type="scientific">Pseudidiomarina halophila</name>
    <dbReference type="NCBI Taxonomy" id="1449799"/>
    <lineage>
        <taxon>Bacteria</taxon>
        <taxon>Pseudomonadati</taxon>
        <taxon>Pseudomonadota</taxon>
        <taxon>Gammaproteobacteria</taxon>
        <taxon>Alteromonadales</taxon>
        <taxon>Idiomarinaceae</taxon>
        <taxon>Pseudidiomarina</taxon>
    </lineage>
</organism>
<comment type="similarity">
    <text evidence="6">Belongs to the methyltransferase superfamily. RsmC family.</text>
</comment>
<dbReference type="InterPro" id="IPR046977">
    <property type="entry name" value="RsmC/RlmG"/>
</dbReference>
<comment type="function">
    <text evidence="6">Specifically methylates the guanine in position 1207 of 16S rRNA in the 30S particle.</text>
</comment>
<evidence type="ECO:0000256" key="1">
    <source>
        <dbReference type="ARBA" id="ARBA00022490"/>
    </source>
</evidence>
<gene>
    <name evidence="6" type="primary">rsmC</name>
    <name evidence="9" type="ORF">CWI69_08695</name>
</gene>
<dbReference type="InterPro" id="IPR007848">
    <property type="entry name" value="Small_mtfrase_dom"/>
</dbReference>
<dbReference type="EMBL" id="PIPW01000002">
    <property type="protein sequence ID" value="RUO53090.1"/>
    <property type="molecule type" value="Genomic_DNA"/>
</dbReference>
<dbReference type="GO" id="GO:0052914">
    <property type="term" value="F:16S rRNA (guanine(1207)-N(2))-methyltransferase activity"/>
    <property type="evidence" value="ECO:0007669"/>
    <property type="project" value="UniProtKB-EC"/>
</dbReference>
<comment type="catalytic activity">
    <reaction evidence="6">
        <text>guanosine(1207) in 16S rRNA + S-adenosyl-L-methionine = N(2)-methylguanosine(1207) in 16S rRNA + S-adenosyl-L-homocysteine + H(+)</text>
        <dbReference type="Rhea" id="RHEA:42736"/>
        <dbReference type="Rhea" id="RHEA-COMP:10213"/>
        <dbReference type="Rhea" id="RHEA-COMP:10214"/>
        <dbReference type="ChEBI" id="CHEBI:15378"/>
        <dbReference type="ChEBI" id="CHEBI:57856"/>
        <dbReference type="ChEBI" id="CHEBI:59789"/>
        <dbReference type="ChEBI" id="CHEBI:74269"/>
        <dbReference type="ChEBI" id="CHEBI:74481"/>
        <dbReference type="EC" id="2.1.1.172"/>
    </reaction>
</comment>
<dbReference type="Pfam" id="PF08468">
    <property type="entry name" value="MTS_N"/>
    <property type="match status" value="1"/>
</dbReference>
<dbReference type="PANTHER" id="PTHR47816">
    <property type="entry name" value="RIBOSOMAL RNA SMALL SUBUNIT METHYLTRANSFERASE C"/>
    <property type="match status" value="1"/>
</dbReference>
<comment type="caution">
    <text evidence="9">The sequence shown here is derived from an EMBL/GenBank/DDBJ whole genome shotgun (WGS) entry which is preliminary data.</text>
</comment>
<feature type="domain" description="Methyltransferase small" evidence="7">
    <location>
        <begin position="179"/>
        <end position="344"/>
    </location>
</feature>
<comment type="subunit">
    <text evidence="6">Monomer.</text>
</comment>
<dbReference type="AlphaFoldDB" id="A0A432XWJ4"/>
<dbReference type="InterPro" id="IPR013675">
    <property type="entry name" value="Mtase_sm_N"/>
</dbReference>
<dbReference type="Proteomes" id="UP000287198">
    <property type="component" value="Unassembled WGS sequence"/>
</dbReference>
<evidence type="ECO:0000256" key="5">
    <source>
        <dbReference type="ARBA" id="ARBA00022691"/>
    </source>
</evidence>
<protein>
    <recommendedName>
        <fullName evidence="6">Ribosomal RNA small subunit methyltransferase C</fullName>
        <ecNumber evidence="6">2.1.1.172</ecNumber>
    </recommendedName>
    <alternativeName>
        <fullName evidence="6">16S rRNA m2G1207 methyltransferase</fullName>
    </alternativeName>
    <alternativeName>
        <fullName evidence="6">rRNA (guanine-N(2)-)-methyltransferase RsmC</fullName>
    </alternativeName>
</protein>
<dbReference type="SUPFAM" id="SSF53335">
    <property type="entry name" value="S-adenosyl-L-methionine-dependent methyltransferases"/>
    <property type="match status" value="1"/>
</dbReference>
<evidence type="ECO:0000313" key="9">
    <source>
        <dbReference type="EMBL" id="RUO53090.1"/>
    </source>
</evidence>
<keyword evidence="1 6" id="KW-0963">Cytoplasm</keyword>
<dbReference type="PANTHER" id="PTHR47816:SF4">
    <property type="entry name" value="RIBOSOMAL RNA SMALL SUBUNIT METHYLTRANSFERASE C"/>
    <property type="match status" value="1"/>
</dbReference>
<dbReference type="InterPro" id="IPR029063">
    <property type="entry name" value="SAM-dependent_MTases_sf"/>
</dbReference>
<sequence>MKSLKTLSPPSQLVVRQADQINSQALLVVNPPDHEWRHEFPVVAGWHLHAGWFRGWSQLGSEHQFGTTPPRGEYDGALIWLPKEKKLTDYILRQLATCLPKGAPVWLVGDNRSGIKSIHKQLGEGYSPAQKVANGSHSTLIVTTLTEPAETCQLDDYRHVFTPPQEGQPLSAEGATAAQIVTYPGVFAYPKIDLGSTMLLAHLPSFKRGSVLDFACGNGVLGVSLQLQQPDLKMTYLDVSAMALAACAATLELNGLQGTIIAEDHLGAELPKYDYIVSHPPFHTGQATDYSIGQQFLRNAREHLTPNGELWLVANRFLAWPELVEESFGHCERVFTDNKFAVYRAVNTVQRAPKKRGRRR</sequence>
<comment type="subcellular location">
    <subcellularLocation>
        <location evidence="6">Cytoplasm</location>
    </subcellularLocation>
</comment>
<dbReference type="Pfam" id="PF05175">
    <property type="entry name" value="MTS"/>
    <property type="match status" value="1"/>
</dbReference>
<accession>A0A432XWJ4</accession>
<evidence type="ECO:0000256" key="2">
    <source>
        <dbReference type="ARBA" id="ARBA00022552"/>
    </source>
</evidence>
<keyword evidence="2 6" id="KW-0698">rRNA processing</keyword>
<keyword evidence="3 6" id="KW-0489">Methyltransferase</keyword>
<dbReference type="CDD" id="cd02440">
    <property type="entry name" value="AdoMet_MTases"/>
    <property type="match status" value="1"/>
</dbReference>
<keyword evidence="4 6" id="KW-0808">Transferase</keyword>
<reference evidence="10" key="1">
    <citation type="journal article" date="2018" name="Front. Microbiol.">
        <title>Genome-Based Analysis Reveals the Taxonomy and Diversity of the Family Idiomarinaceae.</title>
        <authorList>
            <person name="Liu Y."/>
            <person name="Lai Q."/>
            <person name="Shao Z."/>
        </authorList>
    </citation>
    <scope>NUCLEOTIDE SEQUENCE [LARGE SCALE GENOMIC DNA]</scope>
    <source>
        <strain evidence="10">BH195</strain>
    </source>
</reference>
<dbReference type="EC" id="2.1.1.172" evidence="6"/>
<evidence type="ECO:0000256" key="3">
    <source>
        <dbReference type="ARBA" id="ARBA00022603"/>
    </source>
</evidence>
<name>A0A432XWJ4_9GAMM</name>
<dbReference type="InterPro" id="IPR023543">
    <property type="entry name" value="rRNA_ssu_MeTfrase_C"/>
</dbReference>
<feature type="domain" description="Methyltransferase small N-terminal" evidence="8">
    <location>
        <begin position="11"/>
        <end position="157"/>
    </location>
</feature>
<evidence type="ECO:0000256" key="6">
    <source>
        <dbReference type="HAMAP-Rule" id="MF_01862"/>
    </source>
</evidence>